<keyword evidence="2" id="KW-1185">Reference proteome</keyword>
<evidence type="ECO:0000313" key="1">
    <source>
        <dbReference type="EMBL" id="PQD94297.1"/>
    </source>
</evidence>
<reference evidence="1 2" key="1">
    <citation type="submission" date="2017-12" db="EMBL/GenBank/DDBJ databases">
        <title>Taxonomic description and draft genome of Pradoshia cofamensis Gen. nov., sp. nov., a thermotolerant bacillale isolated from anterior gut of earthworm Eisenia fetida.</title>
        <authorList>
            <person name="Saha T."/>
            <person name="Chakraborty R."/>
        </authorList>
    </citation>
    <scope>NUCLEOTIDE SEQUENCE [LARGE SCALE GENOMIC DNA]</scope>
    <source>
        <strain evidence="1 2">EAG3</strain>
    </source>
</reference>
<dbReference type="OrthoDB" id="2087130at2"/>
<gene>
    <name evidence="1" type="ORF">CYL18_14760</name>
</gene>
<dbReference type="RefSeq" id="WP_104850298.1">
    <property type="nucleotide sequence ID" value="NZ_PKOZ01000011.1"/>
</dbReference>
<dbReference type="AlphaFoldDB" id="A0A2S7MX22"/>
<proteinExistence type="predicted"/>
<dbReference type="EMBL" id="PKOZ01000011">
    <property type="protein sequence ID" value="PQD94297.1"/>
    <property type="molecule type" value="Genomic_DNA"/>
</dbReference>
<sequence>MPYSLVVNTMTQNYANIVGTVKDYSLVYQPPCDVANLILEYPTYKAIGDYRLTLNGKSLSHGDIIDVIEHDILSLPINRRLDRAIELSDLLLNILNNGLAARANLDFNIIIDKENYTGDQFVEIIYWLIGQEEINYPSHRGKMGVRLPITRYHEAIISVIYGFFNIQVVKQRANIRNRRPPLCLAGGIITLQQRNQIDVNLLNNINKI</sequence>
<dbReference type="Proteomes" id="UP000239663">
    <property type="component" value="Unassembled WGS sequence"/>
</dbReference>
<protein>
    <submittedName>
        <fullName evidence="1">Uncharacterized protein</fullName>
    </submittedName>
</protein>
<comment type="caution">
    <text evidence="1">The sequence shown here is derived from an EMBL/GenBank/DDBJ whole genome shotgun (WGS) entry which is preliminary data.</text>
</comment>
<evidence type="ECO:0000313" key="2">
    <source>
        <dbReference type="Proteomes" id="UP000239663"/>
    </source>
</evidence>
<organism evidence="1 2">
    <name type="scientific">Pradoshia eiseniae</name>
    <dbReference type="NCBI Taxonomy" id="2064768"/>
    <lineage>
        <taxon>Bacteria</taxon>
        <taxon>Bacillati</taxon>
        <taxon>Bacillota</taxon>
        <taxon>Bacilli</taxon>
        <taxon>Bacillales</taxon>
        <taxon>Bacillaceae</taxon>
        <taxon>Pradoshia</taxon>
    </lineage>
</organism>
<name>A0A2S7MX22_9BACI</name>
<accession>A0A2S7MX22</accession>